<dbReference type="EMBL" id="CAJZBQ010000002">
    <property type="protein sequence ID" value="CAG9310417.1"/>
    <property type="molecule type" value="Genomic_DNA"/>
</dbReference>
<accession>A0AAU9IAQ7</accession>
<proteinExistence type="predicted"/>
<organism evidence="1 2">
    <name type="scientific">Blepharisma stoltei</name>
    <dbReference type="NCBI Taxonomy" id="1481888"/>
    <lineage>
        <taxon>Eukaryota</taxon>
        <taxon>Sar</taxon>
        <taxon>Alveolata</taxon>
        <taxon>Ciliophora</taxon>
        <taxon>Postciliodesmatophora</taxon>
        <taxon>Heterotrichea</taxon>
        <taxon>Heterotrichida</taxon>
        <taxon>Blepharismidae</taxon>
        <taxon>Blepharisma</taxon>
    </lineage>
</organism>
<dbReference type="Proteomes" id="UP001162131">
    <property type="component" value="Unassembled WGS sequence"/>
</dbReference>
<evidence type="ECO:0008006" key="3">
    <source>
        <dbReference type="Google" id="ProtNLM"/>
    </source>
</evidence>
<evidence type="ECO:0000313" key="1">
    <source>
        <dbReference type="EMBL" id="CAG9310417.1"/>
    </source>
</evidence>
<gene>
    <name evidence="1" type="ORF">BSTOLATCC_MIC1267</name>
</gene>
<name>A0AAU9IAQ7_9CILI</name>
<reference evidence="1" key="1">
    <citation type="submission" date="2021-09" db="EMBL/GenBank/DDBJ databases">
        <authorList>
            <consortium name="AG Swart"/>
            <person name="Singh M."/>
            <person name="Singh A."/>
            <person name="Seah K."/>
            <person name="Emmerich C."/>
        </authorList>
    </citation>
    <scope>NUCLEOTIDE SEQUENCE</scope>
    <source>
        <strain evidence="1">ATCC30299</strain>
    </source>
</reference>
<dbReference type="AlphaFoldDB" id="A0AAU9IAQ7"/>
<evidence type="ECO:0000313" key="2">
    <source>
        <dbReference type="Proteomes" id="UP001162131"/>
    </source>
</evidence>
<keyword evidence="2" id="KW-1185">Reference proteome</keyword>
<protein>
    <recommendedName>
        <fullName evidence="3">DNA polymerase delta subunit 3</fullName>
    </recommendedName>
</protein>
<sequence length="296" mass="34049">MDWREIATGLLLSQGSLSVSYFAKKYNLSLEESAQELSLLINNYEVCGVYIDYHPDKIKLIYSTNQSQNQALFGITLNKSNNFFLTDHEFKLKLLRNQGLTYFPASLNNLPQAERKFMKFSENNEDMDLEIDEAASQGLKGILNSKTNNTQRSVAFTPVKGEPEVKKKIVSTPHPVKIKKTLKENKQKNEISDIFSNKLYTIEENTEVRGPMDNLIKRKLDHIEDQHPTKKLKMQTTLFPAGENIKLKQSSIQVKHETISKQINSHKHNKEIAEDEKDENHKSAQMTMMSFIIKNK</sequence>
<comment type="caution">
    <text evidence="1">The sequence shown here is derived from an EMBL/GenBank/DDBJ whole genome shotgun (WGS) entry which is preliminary data.</text>
</comment>